<dbReference type="Gene3D" id="2.60.40.10">
    <property type="entry name" value="Immunoglobulins"/>
    <property type="match status" value="5"/>
</dbReference>
<dbReference type="InterPro" id="IPR026444">
    <property type="entry name" value="Secre_tail"/>
</dbReference>
<feature type="domain" description="Ig-like" evidence="1">
    <location>
        <begin position="4836"/>
        <end position="4918"/>
    </location>
</feature>
<evidence type="ECO:0000259" key="1">
    <source>
        <dbReference type="PROSITE" id="PS50835"/>
    </source>
</evidence>
<evidence type="ECO:0000313" key="2">
    <source>
        <dbReference type="EMBL" id="GAA4467369.1"/>
    </source>
</evidence>
<keyword evidence="3" id="KW-1185">Reference proteome</keyword>
<protein>
    <recommendedName>
        <fullName evidence="1">Ig-like domain-containing protein</fullName>
    </recommendedName>
</protein>
<gene>
    <name evidence="2" type="ORF">GCM10023093_23170</name>
</gene>
<name>A0ABP8NLK8_9BACT</name>
<dbReference type="SUPFAM" id="SSF48726">
    <property type="entry name" value="Immunoglobulin"/>
    <property type="match status" value="1"/>
</dbReference>
<organism evidence="2 3">
    <name type="scientific">Nemorincola caseinilytica</name>
    <dbReference type="NCBI Taxonomy" id="2054315"/>
    <lineage>
        <taxon>Bacteria</taxon>
        <taxon>Pseudomonadati</taxon>
        <taxon>Bacteroidota</taxon>
        <taxon>Chitinophagia</taxon>
        <taxon>Chitinophagales</taxon>
        <taxon>Chitinophagaceae</taxon>
        <taxon>Nemorincola</taxon>
    </lineage>
</organism>
<dbReference type="EMBL" id="BAABFA010000015">
    <property type="protein sequence ID" value="GAA4467369.1"/>
    <property type="molecule type" value="Genomic_DNA"/>
</dbReference>
<reference evidence="3" key="1">
    <citation type="journal article" date="2019" name="Int. J. Syst. Evol. Microbiol.">
        <title>The Global Catalogue of Microorganisms (GCM) 10K type strain sequencing project: providing services to taxonomists for standard genome sequencing and annotation.</title>
        <authorList>
            <consortium name="The Broad Institute Genomics Platform"/>
            <consortium name="The Broad Institute Genome Sequencing Center for Infectious Disease"/>
            <person name="Wu L."/>
            <person name="Ma J."/>
        </authorList>
    </citation>
    <scope>NUCLEOTIDE SEQUENCE [LARGE SCALE GENOMIC DNA]</scope>
    <source>
        <strain evidence="3">JCM 32105</strain>
    </source>
</reference>
<dbReference type="InterPro" id="IPR007110">
    <property type="entry name" value="Ig-like_dom"/>
</dbReference>
<accession>A0ABP8NLK8</accession>
<dbReference type="NCBIfam" id="TIGR04183">
    <property type="entry name" value="Por_Secre_tail"/>
    <property type="match status" value="1"/>
</dbReference>
<comment type="caution">
    <text evidence="2">The sequence shown here is derived from an EMBL/GenBank/DDBJ whole genome shotgun (WGS) entry which is preliminary data.</text>
</comment>
<dbReference type="InterPro" id="IPR013783">
    <property type="entry name" value="Ig-like_fold"/>
</dbReference>
<sequence length="5017" mass="490059">MLTAGNSLAPGSTTLGTFVSQNTLSTYPAVLSQYYGGQRAQFLVLASELLNMGFVNGSSLTGINFVVASLGGAYTNNSLQIRIVPTALTALSGTAFTTAGITTVRSASNYTPQVGNNILTFTSPYTWNGTSNLIFDVTFGNGVTGNTGTACIQYYTTTAFNSHMYYRADGTAGSAATAAAATTASFAASNTRPTFELFGTKVVAPVWTNTSGLYTNAGATTAYVGGTMTNTVYASPAATATYTATSTLGTCSRASTATINVNVPTAVTVSTTAATCGATTITATGGTGGTMYFQGTTSNGTSTATAVTTANITTAGTYYFRSLSGTGCWSTQGSRAVTLLTAPNLSVLSTSCSSPCQNLPATVTVNSTSMVAGSYTVTYSLSGVNSTVNATAAITMASNTGTFTVPGAQMPNAGATTLTITGISNGCNTVPGSGNTAAFTVKTNPVVTNFSTIAPTICQSTTATVTVNSTTLSAGTYTVVYGLSAPNAAAGLTATLTMSVGTGTFAVSSGSLGNAGATTITITSVQNASLCSVAPASGNTASITVSAVPNVSNFSTSASSPCLGFASTVTVNSSTLGNGTFTVTYDLTGANATTGSTATLTMSGGTGTFTTSTLGVAGATNLTITNVTNAATCSSAPGSGNTAAFSVNSNTSSVSVTGGGTFCGSATLNASGGSGGTIYYQGTTSGGTSTATPSTSQGVATSNTYYFRERSVAGCWGIQGSASVTIDPLPNVSDLSVSATSPCQNAASTVTVNSSSLGDGTFTVTYDLTGTNTTTGATASLTMSGGTGTFSIPGGSLGTSGSTTISITNVQNSFLCNSVPGTGNTAAFTVNANPTAVSVSGGGTFCGSAILNASGAGGTIYYQGTTSGGTSTTTASISEVVTSTGTYYFRTRSAAGCWGPEGSASVTINPLPTAVSVSGDGTFCNSTTISATGGAGGTIYYQGTFTGGTSTTTPSTSESIATSGTYYFRAQSAAGCWSNEGSAAVTINYSSDVSNYSMSSATVCMGTAATVTVSSSSLGDGTYTIIYDLSGGTTATGLTASLVLTGGTGTFSIPAGSITGTGATTATVTSVRNSFSCDATPASNTVSFNVNPLPTITSISASSSIVCIGAPLTLTAVGTTGTGSPTSFSWGGPNSFSAATATGSTGFTATTAAESGVYSVTVTYPGTGCTSMPATSGTIDVNAVPTVADVTADNNTLCVGTALTLTAGAVTGTGTPSYNWSGPNSYSATTSANSAVFTATTTAASGVYTLVVTYPGTGCSSSQVTTSPAVTVNALPTVASIDATPGTLCVGETISLSAGAVTGTGTPTYNWSGPNSYSTTTSGNSTSFATSTTAASGVYSLSVTYPGAGCTSAGVASSAITVNAVPSIADITASTDLICTGTLLTLTAGTPSGTGSITSYNWTGPNSYSTTTSSGSTSFTPGTTAATGNYSLSVTYPGTGCTSPVVQTSTVVTVNAKPTLSGITALPSSLCIGQTLTLTANGTTGTGGVVSYDWSGPNSYSSSTTTSTQGITMASTSESGQYSVSVTFPGTGCTSNVRSSTAVTVNPLPVVYNVTGGGVYCLGGGGSGLPVDLSGSETGYSYQLYRDGATLGSPFIGTGSALSMGTFTVAGTYSVLATTPKTCTSNMADSAVIQVSPIPNYHNVTGGGNYCFGTGGVPIGLSASDVGVSYQLYRDGIAVGSLVLGDGNPLTFGNYSTDGNYTVVANPGSVCVRTMTGSATVFTYPLPTVYDVSGGGTICEGDAGVHVNLSWSVLGINYQLYLSGVGIVGAPVAGAVSSLDMGVVNVAGTYTVLATNATTGCRSDMNLSATVSVNPAPTQYTVTGGGTTCNNSGAVSVGLGNSDNGVSYQLYNGSVAVGTPVAGTGAAITFGSQNATGVYSVRGTNTVTTCAGPMNSSVVVSINPSPVAYAVTGGGQYCAGGSGYTIGLANTNVGISYQLYNGATSVGLPMAGTGASISFGTFTATGTYSVLGTNMLTLCTGPMNGSATISVNSLPGVYDVTGGGHYCVGTTTGAAVNLSFSETGVNYQLYRGSTAVGTPVAGTGSALSFGNQLTAGVYTVHATNATTACASDMNSSATVVPDPQPTQFAVTGGGHFCTGGGGMPVGLSGSQSGINYQLYNGTPTVGSPVAGTGSAISFGNQATGGTYTVLATNALTTCTSIMTGSATVVADPLPTQYVVTGGGHYCQGGSGVAVGLNGSDASNITYQLYNGSTAVGSPVAGTGLAISFGSQTVMASYSVVATNTVTACTSNMFGSVAVVIDPLPTAHTVTGGGAYCAGGSGVPVGLNTSNTGINYQLYNGASPVGGPVAGTGVAINFGNQTATGTYTVLATNSVTYCTNAMAGNAVVSVNPLPTQYNVSGGGSYCENGTGVPVGLVGSQSGVSYQLYNGATAMGSPVGGTGSAISFGSQTLAGTYTVLGTNTTTLCSKAMTASATVIMNPAPTTYSMTGGGSYCAGGTGTSVGLSGSDIGITYQLYRGSAPVTSLSGTGNPLSFGTYTAAGTYTVLATNNITACTKGMNGTSVVVINPLPTQYSMTGGGGYCNGGTGVTVGLGNSEAGVNYQLYRSATSVESPVAGTGSAISYGLQTTAGTYSVLATNATTGCTRAMSTVTMVVVNPLPIVSSVTGGGGYCTGGPGAHIGVLVTETGVNYQLYLGSSSIGAAVPGSGGGIDFGEIYVAGTYTVRATNSSTGCTSHMSGSATVIVNVPPVAYSVTGGGSYCAGGSGVAVGLSNSASGVNYALYNGSSVVTTIAGTGSAIAFGTQLSAGTYTVRATNATSGCVTNMTGSVSVNINALPTVYNISGGGNYCPGSGGVNIGLSGSNVGITYQLYMGSTAVGAPITGTNAPISMGAYTTIGTYSAVATNVVTGCTNNMTGSASVGQYALPTVYTMTGGGSYCSGSSGVAIGLSGSQAGVTYQLYNGSTAMGSFAGTGAALSFGMETATGTYSVRATNNTTSCANNMTGTATVGVNALPTVYLVTGGGDYCAGGMGYTVVLNGSQSGISYQLYKDGVATGTAMSGTGSFLDFGIQSAAGFYTVRATNATSGCNRTMAGTAEIGVLPLPTTFSVTGGGSYCAGGSGVAIGLSGSANGVSYRLYNGSTPVGALIPGTGGAITFGSMAAAGTYTVQAVNTGTGCTRGMTGNAVVSINTLPTAYTVTGGGGYCSGGNGVAVGISNSDMGVNYQLYYNGVPSGVILSGTGSALSFGLKTATGTYMVKGTTSSTSCVNNMTGSVTVSINPAPATHSVAGGGSYCSGGAGAEVTLSGSNAGVNYVLYNGSTPGTTVAGTGAGISFGMQTSGSYSVMAVDATTSCTADMTGSVSVSMNSLPVTYVVTGGGAMCAGSAGVNISLSGSEGNTNYTLYNGSASTGITVAGTGSAISFGMNAAAGTYSVLATNSMSGCANGMTGSATITVNALPAQYSVTGGGSYCAGGTGSVISLSGTEAAIQYNLYRNGIATGTSLTGNGSAMSFAPQLTAGNYTVMAVNNSTSCTRAMTGSAAVSVGASPVAYTVSGGGSYCTGGPGVNVMLNGSASGVTYKLYNGAAQVGSTVFGTGSAISFGMQTAAGTYTVLATNTTSSCTAAMTGSATVIMNTPPVIHAVTGGGSYCSGSTGVNVGLASSQAGVSYKLYRGATQVGAAVNGTGAAIDFGVMSVAGTYTVSATNVATSCAAAMSGNAVVQVNTLPVTQTVIGGGAYCNGGTGVDVSLSGSEAGVNYQLYNGTTTVGGPVAGTGNVLSFGQQMTVGTYSVRAMNASTSCARDMTGTVPVSINTLPAVYAVTGGGNYCAGGTGMAIYLSGSETGVTYLVYRDGAQVGVVTGTGSDINFGTQTMAGNYTVMAENFSTHCTSSMTGSATIGINAAPVAYTVSAGGTYCAGDAGVNVTLGGSEAGVNYRLYNGATAVGSIVEGTGSAISFGMQAAGTYTIKATNAVTSCTSAMSGSSSIAMNALPNAYNVTGGGAYCAGGTGMPVGLSNSQTGVTYKLYNGAAQVGVAISGTGGAITFGSQQTGVYTVVGTSSATGCARNMNNAVTVSTHEQPTAFDVTGGGSYCAGDNGVAILLGGSQAGINYRLYRGATAIGSAVAGTGSAIAFGMQTTAGNYTVKATNATTGCTATMAGSADVMINILPATYAVTGGGSYCAGGTGVAVGLAGTDAGVSYQLYNGTTAIGDAVTGNGAISFGAQTAAGTYKVRATDMTTSCATDMTGTVAVSINALPVAYTLSGSSTGYCAGSAGVQVTLENSQIGVSYRLYNNATASGSDMAGTGSSLNFGNKTATGTYSVLATNTITGCTSVMSGMPTVSVNALPSLYSMTGGGSYCADGAGVAVGLVGTQTGVGYQLYKGVVATGSAVAGTGNAISFGVLPAGIYTVKATNNATSCKNNMMGSVAVVSNPLPATYAVTGGGQYCAGGAGVSVSLANSATDVEYQLYNGATMVGTAIAGNGGSLSFGMQTAAGTYSVRATNPSTTCAANMSGNATVGINAAPAGQTVTGGGALCAGSAGIVMGLGGSETGVNYRLYKGSVAVGSVLAGNGGALSFAAVTTAGTYTVLATNATTSCAKAMTGSATVIVNELPAVFAVTGGGAYCEGGAGLAIGLSGSASGVNYRLYTASGIVATAPGNGDIVNFGLQTTAGTYTVQAVNATTGCVRNMSGSAAISVTPSVIPAVDVASANEVCAGTTVVYTATPTNGGTSPAYLWKVNGVTMSVASGMFSYIPANGDVVSVTLTSSANCASPSTAMAATTMVVRANQTPVVTATVSVPGDTVCKGNTVTFSATALYGGDAPVYEWVRNGVVASTNQVYAYVPDNGDVVYCRLTSNYECVSTAMVSSDSHTMNVLAPTAPSVLITANPGTKIARGQSLTLTAVASNTYQPSYQWYINGAAVQAATSTTFTYSNYNDKDTVTCRVANNTVCGEFAAFKTVLINVNEMAVSNTVSTAFDVHVMPNPSNGRFFIRGTVNGLANGKVDVEVANMLGQVVYKGQADVRGGNIDTQVDLGNGLANGMYLLNLRTETDGRIFHITVAQ</sequence>
<proteinExistence type="predicted"/>
<dbReference type="Proteomes" id="UP001500067">
    <property type="component" value="Unassembled WGS sequence"/>
</dbReference>
<dbReference type="PROSITE" id="PS50835">
    <property type="entry name" value="IG_LIKE"/>
    <property type="match status" value="1"/>
</dbReference>
<dbReference type="InterPro" id="IPR036179">
    <property type="entry name" value="Ig-like_dom_sf"/>
</dbReference>
<evidence type="ECO:0000313" key="3">
    <source>
        <dbReference type="Proteomes" id="UP001500067"/>
    </source>
</evidence>